<dbReference type="PANTHER" id="PTHR20857">
    <property type="entry name" value="THIAMINE-PHOSPHATE PYROPHOSPHORYLASE"/>
    <property type="match status" value="1"/>
</dbReference>
<proteinExistence type="predicted"/>
<dbReference type="PANTHER" id="PTHR20857:SF23">
    <property type="entry name" value="THIAMINE BIOSYNTHETIC BIFUNCTIONAL ENZYME"/>
    <property type="match status" value="1"/>
</dbReference>
<protein>
    <submittedName>
        <fullName evidence="4">Thiamine phosphate synthase</fullName>
    </submittedName>
</protein>
<evidence type="ECO:0000313" key="5">
    <source>
        <dbReference type="Proteomes" id="UP001236663"/>
    </source>
</evidence>
<name>A0ABT8C2F6_9BACT</name>
<evidence type="ECO:0000313" key="4">
    <source>
        <dbReference type="EMBL" id="MDN3686217.1"/>
    </source>
</evidence>
<dbReference type="InterPro" id="IPR036206">
    <property type="entry name" value="ThiamineP_synth_sf"/>
</dbReference>
<dbReference type="Pfam" id="PF02581">
    <property type="entry name" value="TMP-TENI"/>
    <property type="match status" value="1"/>
</dbReference>
<keyword evidence="5" id="KW-1185">Reference proteome</keyword>
<dbReference type="Gene3D" id="3.20.20.70">
    <property type="entry name" value="Aldolase class I"/>
    <property type="match status" value="1"/>
</dbReference>
<evidence type="ECO:0000256" key="1">
    <source>
        <dbReference type="ARBA" id="ARBA00004948"/>
    </source>
</evidence>
<keyword evidence="2" id="KW-0784">Thiamine biosynthesis</keyword>
<organism evidence="4 5">
    <name type="scientific">Cyclobacterium jeungdonense</name>
    <dbReference type="NCBI Taxonomy" id="708087"/>
    <lineage>
        <taxon>Bacteria</taxon>
        <taxon>Pseudomonadati</taxon>
        <taxon>Bacteroidota</taxon>
        <taxon>Cytophagia</taxon>
        <taxon>Cytophagales</taxon>
        <taxon>Cyclobacteriaceae</taxon>
        <taxon>Cyclobacterium</taxon>
    </lineage>
</organism>
<accession>A0ABT8C2F6</accession>
<dbReference type="Proteomes" id="UP001236663">
    <property type="component" value="Unassembled WGS sequence"/>
</dbReference>
<reference evidence="5" key="1">
    <citation type="journal article" date="2019" name="Int. J. Syst. Evol. Microbiol.">
        <title>The Global Catalogue of Microorganisms (GCM) 10K type strain sequencing project: providing services to taxonomists for standard genome sequencing and annotation.</title>
        <authorList>
            <consortium name="The Broad Institute Genomics Platform"/>
            <consortium name="The Broad Institute Genome Sequencing Center for Infectious Disease"/>
            <person name="Wu L."/>
            <person name="Ma J."/>
        </authorList>
    </citation>
    <scope>NUCLEOTIDE SEQUENCE [LARGE SCALE GENOMIC DNA]</scope>
    <source>
        <strain evidence="5">CECT 7706</strain>
    </source>
</reference>
<dbReference type="CDD" id="cd00564">
    <property type="entry name" value="TMP_TenI"/>
    <property type="match status" value="1"/>
</dbReference>
<comment type="caution">
    <text evidence="4">The sequence shown here is derived from an EMBL/GenBank/DDBJ whole genome shotgun (WGS) entry which is preliminary data.</text>
</comment>
<dbReference type="InterPro" id="IPR013785">
    <property type="entry name" value="Aldolase_TIM"/>
</dbReference>
<sequence length="214" mass="24178">MKTLNLRSEKGIYLVLDPRAKSERELFQDLKNVFQYPLIALQIWDNFGPELDIHKFIGKVCEMARPYSFPVLIANSWEWVGKTELDGVHFDQIPENFAQIRKRLPENLILGLTCTNDLSLIAKAEENGFDYISFCSVFPSPNAEACDLVSKDTLRKAAECCNLPFFLAGGIRPENVNELDGIPHRGLALISGIMGQTNPEKAMEQFTNLLQTNK</sequence>
<comment type="pathway">
    <text evidence="1">Cofactor biosynthesis; thiamine diphosphate biosynthesis.</text>
</comment>
<evidence type="ECO:0000256" key="2">
    <source>
        <dbReference type="ARBA" id="ARBA00022977"/>
    </source>
</evidence>
<feature type="domain" description="Thiamine phosphate synthase/TenI" evidence="3">
    <location>
        <begin position="12"/>
        <end position="193"/>
    </location>
</feature>
<gene>
    <name evidence="4" type="ORF">QWZ15_00125</name>
</gene>
<dbReference type="RefSeq" id="WP_163385816.1">
    <property type="nucleotide sequence ID" value="NZ_JAUFQS010000001.1"/>
</dbReference>
<dbReference type="InterPro" id="IPR022998">
    <property type="entry name" value="ThiamineP_synth_TenI"/>
</dbReference>
<evidence type="ECO:0000259" key="3">
    <source>
        <dbReference type="Pfam" id="PF02581"/>
    </source>
</evidence>
<dbReference type="SUPFAM" id="SSF51391">
    <property type="entry name" value="Thiamin phosphate synthase"/>
    <property type="match status" value="1"/>
</dbReference>
<dbReference type="EMBL" id="JAUFQS010000001">
    <property type="protein sequence ID" value="MDN3686217.1"/>
    <property type="molecule type" value="Genomic_DNA"/>
</dbReference>